<dbReference type="Pfam" id="PF12693">
    <property type="entry name" value="GspL_C"/>
    <property type="match status" value="1"/>
</dbReference>
<dbReference type="InterPro" id="IPR025691">
    <property type="entry name" value="GspL_pp_dom"/>
</dbReference>
<keyword evidence="5" id="KW-0997">Cell inner membrane</keyword>
<evidence type="ECO:0000256" key="3">
    <source>
        <dbReference type="ARBA" id="ARBA00022448"/>
    </source>
</evidence>
<comment type="similarity">
    <text evidence="2">Belongs to the GSP L family.</text>
</comment>
<dbReference type="OrthoDB" id="8557903at2"/>
<dbReference type="GO" id="GO:0009276">
    <property type="term" value="C:Gram-negative-bacterium-type cell wall"/>
    <property type="evidence" value="ECO:0007669"/>
    <property type="project" value="InterPro"/>
</dbReference>
<reference evidence="12 13" key="1">
    <citation type="submission" date="2014-12" db="EMBL/GenBank/DDBJ databases">
        <title>Denitrispirillum autotrophicum gen. nov., sp. nov., Denitrifying, Facultatively Autotrophic Bacteria Isolated from Rice Paddy Soil.</title>
        <authorList>
            <person name="Ishii S."/>
            <person name="Ashida N."/>
            <person name="Ohno H."/>
            <person name="Otsuka S."/>
            <person name="Yokota A."/>
            <person name="Senoo K."/>
        </authorList>
    </citation>
    <scope>NUCLEOTIDE SEQUENCE [LARGE SCALE GENOMIC DNA]</scope>
    <source>
        <strain evidence="12 13">TSA66</strain>
    </source>
</reference>
<dbReference type="NCBIfam" id="TIGR01709">
    <property type="entry name" value="typeII_sec_gspL"/>
    <property type="match status" value="1"/>
</dbReference>
<dbReference type="GO" id="GO:0005886">
    <property type="term" value="C:plasma membrane"/>
    <property type="evidence" value="ECO:0007669"/>
    <property type="project" value="UniProtKB-SubCell"/>
</dbReference>
<dbReference type="Proteomes" id="UP000031572">
    <property type="component" value="Unassembled WGS sequence"/>
</dbReference>
<keyword evidence="6" id="KW-0812">Transmembrane</keyword>
<evidence type="ECO:0000256" key="2">
    <source>
        <dbReference type="ARBA" id="ARBA00005318"/>
    </source>
</evidence>
<evidence type="ECO:0000313" key="12">
    <source>
        <dbReference type="EMBL" id="KIF82967.1"/>
    </source>
</evidence>
<dbReference type="PIRSF" id="PIRSF015761">
    <property type="entry name" value="Protein_L"/>
    <property type="match status" value="1"/>
</dbReference>
<evidence type="ECO:0000256" key="8">
    <source>
        <dbReference type="ARBA" id="ARBA00022989"/>
    </source>
</evidence>
<dbReference type="STRING" id="709839.TSA66_22500"/>
<comment type="caution">
    <text evidence="12">The sequence shown here is derived from an EMBL/GenBank/DDBJ whole genome shotgun (WGS) entry which is preliminary data.</text>
</comment>
<evidence type="ECO:0000259" key="11">
    <source>
        <dbReference type="Pfam" id="PF12693"/>
    </source>
</evidence>
<evidence type="ECO:0000256" key="9">
    <source>
        <dbReference type="ARBA" id="ARBA00023136"/>
    </source>
</evidence>
<evidence type="ECO:0000259" key="10">
    <source>
        <dbReference type="Pfam" id="PF05134"/>
    </source>
</evidence>
<gene>
    <name evidence="12" type="ORF">TSA66_22500</name>
</gene>
<keyword evidence="7" id="KW-0653">Protein transport</keyword>
<keyword evidence="3" id="KW-0813">Transport</keyword>
<feature type="domain" description="GspL periplasmic" evidence="11">
    <location>
        <begin position="264"/>
        <end position="358"/>
    </location>
</feature>
<evidence type="ECO:0000313" key="13">
    <source>
        <dbReference type="Proteomes" id="UP000031572"/>
    </source>
</evidence>
<dbReference type="AlphaFoldDB" id="A0A0C1YQU2"/>
<dbReference type="EMBL" id="JWJG01000028">
    <property type="protein sequence ID" value="KIF82967.1"/>
    <property type="molecule type" value="Genomic_DNA"/>
</dbReference>
<dbReference type="GO" id="GO:0015628">
    <property type="term" value="P:protein secretion by the type II secretion system"/>
    <property type="evidence" value="ECO:0007669"/>
    <property type="project" value="InterPro"/>
</dbReference>
<dbReference type="GO" id="GO:0015627">
    <property type="term" value="C:type II protein secretion system complex"/>
    <property type="evidence" value="ECO:0007669"/>
    <property type="project" value="InterPro"/>
</dbReference>
<dbReference type="InterPro" id="IPR007812">
    <property type="entry name" value="T2SS_protein-GspL"/>
</dbReference>
<dbReference type="SUPFAM" id="SSF53067">
    <property type="entry name" value="Actin-like ATPase domain"/>
    <property type="match status" value="1"/>
</dbReference>
<evidence type="ECO:0000256" key="7">
    <source>
        <dbReference type="ARBA" id="ARBA00022927"/>
    </source>
</evidence>
<dbReference type="Pfam" id="PF05134">
    <property type="entry name" value="T2SSL"/>
    <property type="match status" value="1"/>
</dbReference>
<evidence type="ECO:0000256" key="6">
    <source>
        <dbReference type="ARBA" id="ARBA00022692"/>
    </source>
</evidence>
<comment type="subcellular location">
    <subcellularLocation>
        <location evidence="1">Cell inner membrane</location>
        <topology evidence="1">Single-pass membrane protein</topology>
    </subcellularLocation>
</comment>
<protein>
    <submittedName>
        <fullName evidence="12">General secretion pathway protein GspL</fullName>
    </submittedName>
</protein>
<dbReference type="InterPro" id="IPR043129">
    <property type="entry name" value="ATPase_NBD"/>
</dbReference>
<sequence>MSTLYIRLPSKAAADSLSPGMPLYCQYAYTAGSGAIEREGVAALSELAEPVGKAQQVVLLLAASDVTLLRVKVPPLPPAKLRAALPNLVEDSLMSDPAECVVVVGDMLHDLRTVGVVQRNWLEMLSKTLRALGARRVVAVPSQLCLPLTDSVSAAVMEQGEDIEVAVRLAEQEGIGLGVMADQPESAAFDVIQSLAAVVPQAALTLYVPQARLRDYQESLHLVPALEERIKLVPDSWTHWVSGAADTSLNLMSGLGGASGPQFNWRPWRWPLALAIAVLVINALGLNIEWLRLKREAEALRANMIQTYRSAFPKDQVIVDPLAQMRQKMTAAQRESGQIAPDDFIALAAALGEVMRSVAPGASPIAALEYHDRSLTVKLKPGSSVPVEPVRNALAARNLSISQPNTGVWQIRSAR</sequence>
<evidence type="ECO:0000256" key="1">
    <source>
        <dbReference type="ARBA" id="ARBA00004377"/>
    </source>
</evidence>
<keyword evidence="9" id="KW-0472">Membrane</keyword>
<accession>A0A0C1YQU2</accession>
<keyword evidence="4" id="KW-1003">Cell membrane</keyword>
<keyword evidence="8" id="KW-1133">Transmembrane helix</keyword>
<dbReference type="InterPro" id="IPR024230">
    <property type="entry name" value="GspL_cyto_dom"/>
</dbReference>
<name>A0A0C1YQU2_9BURK</name>
<dbReference type="Gene3D" id="3.30.420.380">
    <property type="match status" value="1"/>
</dbReference>
<dbReference type="RefSeq" id="WP_040041598.1">
    <property type="nucleotide sequence ID" value="NZ_JWJG01000028.1"/>
</dbReference>
<organism evidence="12 13">
    <name type="scientific">Noviherbaspirillum autotrophicum</name>
    <dbReference type="NCBI Taxonomy" id="709839"/>
    <lineage>
        <taxon>Bacteria</taxon>
        <taxon>Pseudomonadati</taxon>
        <taxon>Pseudomonadota</taxon>
        <taxon>Betaproteobacteria</taxon>
        <taxon>Burkholderiales</taxon>
        <taxon>Oxalobacteraceae</taxon>
        <taxon>Noviherbaspirillum</taxon>
    </lineage>
</organism>
<evidence type="ECO:0000256" key="5">
    <source>
        <dbReference type="ARBA" id="ARBA00022519"/>
    </source>
</evidence>
<feature type="domain" description="GspL cytoplasmic actin-ATPase-like" evidence="10">
    <location>
        <begin position="40"/>
        <end position="159"/>
    </location>
</feature>
<proteinExistence type="inferred from homology"/>
<keyword evidence="13" id="KW-1185">Reference proteome</keyword>
<evidence type="ECO:0000256" key="4">
    <source>
        <dbReference type="ARBA" id="ARBA00022475"/>
    </source>
</evidence>